<dbReference type="SUPFAM" id="SSF88697">
    <property type="entry name" value="PUA domain-like"/>
    <property type="match status" value="1"/>
</dbReference>
<evidence type="ECO:0000256" key="1">
    <source>
        <dbReference type="ARBA" id="ARBA00005048"/>
    </source>
</evidence>
<feature type="domain" description="Sulphate adenylyltransferase catalytic" evidence="2">
    <location>
        <begin position="187"/>
        <end position="398"/>
    </location>
</feature>
<dbReference type="InterPro" id="IPR015947">
    <property type="entry name" value="PUA-like_sf"/>
</dbReference>
<dbReference type="PANTHER" id="PTHR43509">
    <property type="match status" value="1"/>
</dbReference>
<dbReference type="InterPro" id="IPR014729">
    <property type="entry name" value="Rossmann-like_a/b/a_fold"/>
</dbReference>
<protein>
    <submittedName>
        <fullName evidence="4">Sulfate adenylyltransferase</fullName>
        <ecNumber evidence="4">2.7.7.4</ecNumber>
    </submittedName>
</protein>
<evidence type="ECO:0000313" key="4">
    <source>
        <dbReference type="EMBL" id="MFD1607067.1"/>
    </source>
</evidence>
<feature type="domain" description="ATP-sulfurylase PUA-like" evidence="3">
    <location>
        <begin position="17"/>
        <end position="178"/>
    </location>
</feature>
<dbReference type="Gene3D" id="3.40.50.620">
    <property type="entry name" value="HUPs"/>
    <property type="match status" value="1"/>
</dbReference>
<keyword evidence="4" id="KW-0548">Nucleotidyltransferase</keyword>
<reference evidence="5" key="1">
    <citation type="journal article" date="2019" name="Int. J. Syst. Evol. Microbiol.">
        <title>The Global Catalogue of Microorganisms (GCM) 10K type strain sequencing project: providing services to taxonomists for standard genome sequencing and annotation.</title>
        <authorList>
            <consortium name="The Broad Institute Genomics Platform"/>
            <consortium name="The Broad Institute Genome Sequencing Center for Infectious Disease"/>
            <person name="Wu L."/>
            <person name="Ma J."/>
        </authorList>
    </citation>
    <scope>NUCLEOTIDE SEQUENCE [LARGE SCALE GENOMIC DNA]</scope>
    <source>
        <strain evidence="5">CGMCC 1.12376</strain>
    </source>
</reference>
<evidence type="ECO:0000259" key="2">
    <source>
        <dbReference type="Pfam" id="PF01747"/>
    </source>
</evidence>
<dbReference type="EC" id="2.7.7.4" evidence="4"/>
<comment type="pathway">
    <text evidence="1">Sulfur metabolism; hydrogen sulfide biosynthesis; sulfite from sulfate: step 1/3.</text>
</comment>
<evidence type="ECO:0000313" key="5">
    <source>
        <dbReference type="Proteomes" id="UP001597221"/>
    </source>
</evidence>
<evidence type="ECO:0000259" key="3">
    <source>
        <dbReference type="Pfam" id="PF14306"/>
    </source>
</evidence>
<dbReference type="SUPFAM" id="SSF52374">
    <property type="entry name" value="Nucleotidylyl transferase"/>
    <property type="match status" value="1"/>
</dbReference>
<dbReference type="EMBL" id="JBHUDE010000018">
    <property type="protein sequence ID" value="MFD1607067.1"/>
    <property type="molecule type" value="Genomic_DNA"/>
</dbReference>
<proteinExistence type="predicted"/>
<dbReference type="InterPro" id="IPR024951">
    <property type="entry name" value="Sulfurylase_cat_dom"/>
</dbReference>
<dbReference type="NCBIfam" id="NF003166">
    <property type="entry name" value="PRK04149.1"/>
    <property type="match status" value="1"/>
</dbReference>
<dbReference type="Gene3D" id="3.10.400.10">
    <property type="entry name" value="Sulfate adenylyltransferase"/>
    <property type="match status" value="1"/>
</dbReference>
<dbReference type="Pfam" id="PF01747">
    <property type="entry name" value="ATP-sulfurylase"/>
    <property type="match status" value="1"/>
</dbReference>
<dbReference type="Pfam" id="PF14306">
    <property type="entry name" value="PUA_2"/>
    <property type="match status" value="1"/>
</dbReference>
<dbReference type="InterPro" id="IPR025980">
    <property type="entry name" value="ATP-Sase_PUA-like_dom"/>
</dbReference>
<dbReference type="Proteomes" id="UP001597221">
    <property type="component" value="Unassembled WGS sequence"/>
</dbReference>
<sequence length="571" mass="65836">MSQKVLDDSKKLRYPQQPHGGELVNQVLAGEELEAALEKANHLPMIMVDLEAVITLEMIATGVLSPNKGFMNEADYKSVLTEGRLSNGVVWPVPLSFAPIGDKNKEIIKSLKVGDEIALADHSRQPVAILTIEDIFDYDREFRAEQLFGTTDRDHPGVDSIYRRMGDTALGGTIHLLRRVHWGPFESIRMEPKETWKLFYEEKKFNSVGGFITGANPLHRGHEYIHRNALEELDGLFVQPLVEMAKREYTRHEFRMLAYRSVLETYYPKERTILAPLRVTYIFAGPREAVLHALIMKNYGCTHALIGRDHAGIGDYYDKYAAHNIFDTFKPEELGIDIRLFHEVFYCTRCDSPASEYTCPHDDKYRINISGTGIRELLRYGILPPKEIVRPESARIAMQGIQPKGIDENQMAINPVGKTIKSIFPFYLKNERLGGAKRKQELEPEQLTIEDLIAVTRDVRENADRVYRDIYNEFTYVTDVNRSAQDDWVTEARETIHRHQEMVVENLEEKVEQAPEAASDEFMYQDKQEAKKELDVARKIFEDLSTPIQKDQLEYRTWNTLPYERYRGSDE</sequence>
<accession>A0ABW4HPS9</accession>
<dbReference type="PANTHER" id="PTHR43509:SF1">
    <property type="entry name" value="SULFATE ADENYLYLTRANSFERASE"/>
    <property type="match status" value="1"/>
</dbReference>
<organism evidence="4 5">
    <name type="scientific">Oceanobacillus luteolus</name>
    <dbReference type="NCBI Taxonomy" id="1274358"/>
    <lineage>
        <taxon>Bacteria</taxon>
        <taxon>Bacillati</taxon>
        <taxon>Bacillota</taxon>
        <taxon>Bacilli</taxon>
        <taxon>Bacillales</taxon>
        <taxon>Bacillaceae</taxon>
        <taxon>Oceanobacillus</taxon>
    </lineage>
</organism>
<comment type="caution">
    <text evidence="4">The sequence shown here is derived from an EMBL/GenBank/DDBJ whole genome shotgun (WGS) entry which is preliminary data.</text>
</comment>
<dbReference type="RefSeq" id="WP_379596406.1">
    <property type="nucleotide sequence ID" value="NZ_JBHUDE010000018.1"/>
</dbReference>
<gene>
    <name evidence="4" type="ORF">ACFSBH_05305</name>
</gene>
<dbReference type="GO" id="GO:0004781">
    <property type="term" value="F:sulfate adenylyltransferase (ATP) activity"/>
    <property type="evidence" value="ECO:0007669"/>
    <property type="project" value="UniProtKB-EC"/>
</dbReference>
<keyword evidence="5" id="KW-1185">Reference proteome</keyword>
<name>A0ABW4HPS9_9BACI</name>
<keyword evidence="4" id="KW-0808">Transferase</keyword>